<organism evidence="2 3">
    <name type="scientific">Leptosia nina</name>
    <dbReference type="NCBI Taxonomy" id="320188"/>
    <lineage>
        <taxon>Eukaryota</taxon>
        <taxon>Metazoa</taxon>
        <taxon>Ecdysozoa</taxon>
        <taxon>Arthropoda</taxon>
        <taxon>Hexapoda</taxon>
        <taxon>Insecta</taxon>
        <taxon>Pterygota</taxon>
        <taxon>Neoptera</taxon>
        <taxon>Endopterygota</taxon>
        <taxon>Lepidoptera</taxon>
        <taxon>Glossata</taxon>
        <taxon>Ditrysia</taxon>
        <taxon>Papilionoidea</taxon>
        <taxon>Pieridae</taxon>
        <taxon>Pierinae</taxon>
        <taxon>Leptosia</taxon>
    </lineage>
</organism>
<evidence type="ECO:0000313" key="2">
    <source>
        <dbReference type="EMBL" id="CAK1553300.1"/>
    </source>
</evidence>
<evidence type="ECO:0000313" key="3">
    <source>
        <dbReference type="Proteomes" id="UP001497472"/>
    </source>
</evidence>
<sequence length="188" mass="22836">MKELLDRRKARWHRPSYGYSTEVLNQESDVETTTKYFIDLTRSSEDRLDHGFAYDYADFFEMARTSDKTKKSFYPPSKYRRYGDDYITKKILRTNFYSDSESDSRKGRWSDSSEASDEVVKPKRGRKDPFNYMQAPTRIYEIELDLRRRLPHFLPKRHHWDEEDFKNLRNYWIHGPQGKYPGPYRIPY</sequence>
<comment type="caution">
    <text evidence="2">The sequence shown here is derived from an EMBL/GenBank/DDBJ whole genome shotgun (WGS) entry which is preliminary data.</text>
</comment>
<protein>
    <submittedName>
        <fullName evidence="2">Uncharacterized protein</fullName>
    </submittedName>
</protein>
<name>A0AAV1JYW7_9NEOP</name>
<accession>A0AAV1JYW7</accession>
<dbReference type="EMBL" id="CAVLEF010000215">
    <property type="protein sequence ID" value="CAK1553300.1"/>
    <property type="molecule type" value="Genomic_DNA"/>
</dbReference>
<gene>
    <name evidence="2" type="ORF">LNINA_LOCUS12306</name>
</gene>
<dbReference type="AlphaFoldDB" id="A0AAV1JYW7"/>
<dbReference type="Proteomes" id="UP001497472">
    <property type="component" value="Unassembled WGS sequence"/>
</dbReference>
<proteinExistence type="predicted"/>
<reference evidence="2 3" key="1">
    <citation type="submission" date="2023-11" db="EMBL/GenBank/DDBJ databases">
        <authorList>
            <person name="Okamura Y."/>
        </authorList>
    </citation>
    <scope>NUCLEOTIDE SEQUENCE [LARGE SCALE GENOMIC DNA]</scope>
</reference>
<feature type="compositionally biased region" description="Basic and acidic residues" evidence="1">
    <location>
        <begin position="102"/>
        <end position="111"/>
    </location>
</feature>
<evidence type="ECO:0000256" key="1">
    <source>
        <dbReference type="SAM" id="MobiDB-lite"/>
    </source>
</evidence>
<feature type="region of interest" description="Disordered" evidence="1">
    <location>
        <begin position="99"/>
        <end position="129"/>
    </location>
</feature>
<keyword evidence="3" id="KW-1185">Reference proteome</keyword>